<dbReference type="InterPro" id="IPR009739">
    <property type="entry name" value="LprI-like_N"/>
</dbReference>
<accession>D8P633</accession>
<name>D8P633_RALSL</name>
<evidence type="ECO:0000259" key="1">
    <source>
        <dbReference type="Pfam" id="PF07007"/>
    </source>
</evidence>
<gene>
    <name evidence="2" type="ORF">RCFBP_mp30284</name>
</gene>
<dbReference type="Gene3D" id="1.20.1270.180">
    <property type="match status" value="1"/>
</dbReference>
<reference evidence="2" key="1">
    <citation type="journal article" date="2010" name="BMC Genomics">
        <title>Genomes of three tomato pathogens within the Ralstonia solanacearum species complex reveal significant evolutionary divergence.</title>
        <authorList>
            <person name="Remenant B."/>
            <person name="Coupat-Goutaland B."/>
            <person name="Guidot A."/>
            <person name="Cellier G."/>
            <person name="Wicker E."/>
            <person name="Allen C."/>
            <person name="Fegan M."/>
            <person name="Pruvost O."/>
            <person name="Elbaz M."/>
            <person name="Calteau A."/>
            <person name="Salvignol G."/>
            <person name="Mornico D."/>
            <person name="Mangenot S."/>
            <person name="Barbe V."/>
            <person name="Medigue C."/>
            <person name="Prior P."/>
        </authorList>
    </citation>
    <scope>NUCLEOTIDE SEQUENCE [LARGE SCALE GENOMIC DNA]</scope>
    <source>
        <strain evidence="2">CFBP2957</strain>
        <plasmid evidence="2">RCFBPv3_mp</plasmid>
    </source>
</reference>
<sequence length="239" mass="26768">MVTGANRHDSVVFEALVDAIPSVPGLSGRPRCRFDKLHADKGYDFARCRLLISLCSPWLAPSSVRDLSIDFFSGYTHNQTLAVTMRISLFYSKVLLSVLLAGCQTLSWAVDDKAVEETARRTARSASDILFALERCDRDEATINVCSEYHLVEADQLLNAAYTNLLTKMRGTTSYTPLVKAQMAWTRFRDLDCEYYASSLVGGAMHGQWVMNCQRERTVARTRQIESYLRCEANGCPGN</sequence>
<feature type="domain" description="Lysozyme inhibitor LprI-like N-terminal" evidence="1">
    <location>
        <begin position="141"/>
        <end position="224"/>
    </location>
</feature>
<protein>
    <recommendedName>
        <fullName evidence="1">Lysozyme inhibitor LprI-like N-terminal domain-containing protein</fullName>
    </recommendedName>
</protein>
<dbReference type="Pfam" id="PF07007">
    <property type="entry name" value="LprI"/>
    <property type="match status" value="1"/>
</dbReference>
<proteinExistence type="predicted"/>
<evidence type="ECO:0000313" key="2">
    <source>
        <dbReference type="EMBL" id="CBJ54369.1"/>
    </source>
</evidence>
<geneLocation type="plasmid" evidence="2">
    <name>RCFBPv3_mp</name>
</geneLocation>
<keyword evidence="2" id="KW-0614">Plasmid</keyword>
<dbReference type="AlphaFoldDB" id="D8P633"/>
<dbReference type="EMBL" id="FP885907">
    <property type="protein sequence ID" value="CBJ54369.1"/>
    <property type="molecule type" value="Genomic_DNA"/>
</dbReference>
<organism evidence="2">
    <name type="scientific">Ralstonia solanacearum CFBP2957</name>
    <dbReference type="NCBI Taxonomy" id="859656"/>
    <lineage>
        <taxon>Bacteria</taxon>
        <taxon>Pseudomonadati</taxon>
        <taxon>Pseudomonadota</taxon>
        <taxon>Betaproteobacteria</taxon>
        <taxon>Burkholderiales</taxon>
        <taxon>Burkholderiaceae</taxon>
        <taxon>Ralstonia</taxon>
        <taxon>Ralstonia solanacearum species complex</taxon>
    </lineage>
</organism>
<reference evidence="2" key="2">
    <citation type="submission" date="2010-02" db="EMBL/GenBank/DDBJ databases">
        <authorList>
            <person name="Genoscope - CEA"/>
        </authorList>
    </citation>
    <scope>NUCLEOTIDE SEQUENCE</scope>
    <source>
        <strain evidence="2">CFBP2957</strain>
        <plasmid evidence="2">RCFBPv3_mp</plasmid>
    </source>
</reference>